<organism evidence="4 5">
    <name type="scientific">Kribbella capetownensis</name>
    <dbReference type="NCBI Taxonomy" id="1572659"/>
    <lineage>
        <taxon>Bacteria</taxon>
        <taxon>Bacillati</taxon>
        <taxon>Actinomycetota</taxon>
        <taxon>Actinomycetes</taxon>
        <taxon>Propionibacteriales</taxon>
        <taxon>Kribbellaceae</taxon>
        <taxon>Kribbella</taxon>
    </lineage>
</organism>
<dbReference type="Pfam" id="PF16116">
    <property type="entry name" value="DUF4832"/>
    <property type="match status" value="1"/>
</dbReference>
<accession>A0A4R0JR40</accession>
<dbReference type="OrthoDB" id="9760654at2"/>
<dbReference type="AlphaFoldDB" id="A0A4R0JR40"/>
<proteinExistence type="predicted"/>
<evidence type="ECO:0000256" key="1">
    <source>
        <dbReference type="SAM" id="SignalP"/>
    </source>
</evidence>
<evidence type="ECO:0000313" key="5">
    <source>
        <dbReference type="Proteomes" id="UP000293342"/>
    </source>
</evidence>
<dbReference type="Pfam" id="PF16173">
    <property type="entry name" value="DUF4874"/>
    <property type="match status" value="1"/>
</dbReference>
<feature type="signal peptide" evidence="1">
    <location>
        <begin position="1"/>
        <end position="21"/>
    </location>
</feature>
<evidence type="ECO:0000259" key="2">
    <source>
        <dbReference type="Pfam" id="PF16116"/>
    </source>
</evidence>
<reference evidence="4 5" key="1">
    <citation type="submission" date="2019-02" db="EMBL/GenBank/DDBJ databases">
        <title>Kribbella capetownensis sp. nov. and Kribbella speibonae sp. nov., isolated from soil.</title>
        <authorList>
            <person name="Curtis S.M."/>
            <person name="Norton I."/>
            <person name="Everest G.J."/>
            <person name="Meyers P.R."/>
        </authorList>
    </citation>
    <scope>NUCLEOTIDE SEQUENCE [LARGE SCALE GENOMIC DNA]</scope>
    <source>
        <strain evidence="4 5">YM53</strain>
    </source>
</reference>
<feature type="chain" id="PRO_5020359498" evidence="1">
    <location>
        <begin position="22"/>
        <end position="503"/>
    </location>
</feature>
<keyword evidence="1" id="KW-0732">Signal</keyword>
<dbReference type="RefSeq" id="WP_131515162.1">
    <property type="nucleotide sequence ID" value="NZ_SJKD01000004.1"/>
</dbReference>
<sequence>MRRLVTIIALVSLVFAPQAAAAAHGTGPVTTRDYAQTDAVISNQERGFYHHTETHYRADGSGYVPLNVATLRNFRTQENVTQILRVFYLEKFAGQDTLDKAYLDLVRADFRTIRAAGIKAIVRFAYAQPPGWPPTIPYGDAPLARVQKHIAQLTPILRENADVIAVVQSGFVGLWGEGYYTDYFADPQDPSQVSDQNWADRRAVIMALLKALPKDRMIQVRTPYMKQRMLGVPTGAEGGLTAEQAYNGSPLARVGHHNDCFLASPDDFGTYLSDPIELDKEFVAQDTKYVPEGGETCGVNSPRSDWPSASEEMARLHFSFLNTDYHPDVLASWGDNITIAQQRLGYRFALEQSTVTSTTRPRGTVDVGLRIRNDGWAAPYNPRQVQLIFQGDKHSYRVNLPADPRRWPAGTTTTLDKQVCAPAVPGKYRLLLNLADPAPRLQSQDRLPGSTQTYNSAYAIQLANTGTWQAATGYNDLNQTVTVTAQHHAAGACGQLPKPELIH</sequence>
<dbReference type="Proteomes" id="UP000293342">
    <property type="component" value="Unassembled WGS sequence"/>
</dbReference>
<comment type="caution">
    <text evidence="4">The sequence shown here is derived from an EMBL/GenBank/DDBJ whole genome shotgun (WGS) entry which is preliminary data.</text>
</comment>
<feature type="domain" description="DUF4832" evidence="2">
    <location>
        <begin position="253"/>
        <end position="444"/>
    </location>
</feature>
<feature type="domain" description="DUF4874" evidence="3">
    <location>
        <begin position="43"/>
        <end position="224"/>
    </location>
</feature>
<protein>
    <submittedName>
        <fullName evidence="4">DUF4832 domain-containing protein</fullName>
    </submittedName>
</protein>
<name>A0A4R0JR40_9ACTN</name>
<evidence type="ECO:0000313" key="4">
    <source>
        <dbReference type="EMBL" id="TCC48927.1"/>
    </source>
</evidence>
<dbReference type="InterPro" id="IPR032379">
    <property type="entry name" value="DUF4874"/>
</dbReference>
<evidence type="ECO:0000259" key="3">
    <source>
        <dbReference type="Pfam" id="PF16173"/>
    </source>
</evidence>
<keyword evidence="5" id="KW-1185">Reference proteome</keyword>
<dbReference type="InterPro" id="IPR032267">
    <property type="entry name" value="DUF4832"/>
</dbReference>
<dbReference type="EMBL" id="SJKD01000004">
    <property type="protein sequence ID" value="TCC48927.1"/>
    <property type="molecule type" value="Genomic_DNA"/>
</dbReference>
<gene>
    <name evidence="4" type="ORF">E0H75_20400</name>
</gene>